<dbReference type="RefSeq" id="WP_046239690.1">
    <property type="nucleotide sequence ID" value="NZ_CBCSDN010000055.1"/>
</dbReference>
<protein>
    <submittedName>
        <fullName evidence="2">Uncharacterized protein</fullName>
    </submittedName>
</protein>
<name>A0ABN4SDP9_9BURK</name>
<organism evidence="2 3">
    <name type="scientific">Delftia tsuruhatensis</name>
    <dbReference type="NCBI Taxonomy" id="180282"/>
    <lineage>
        <taxon>Bacteria</taxon>
        <taxon>Pseudomonadati</taxon>
        <taxon>Pseudomonadota</taxon>
        <taxon>Betaproteobacteria</taxon>
        <taxon>Burkholderiales</taxon>
        <taxon>Comamonadaceae</taxon>
        <taxon>Delftia</taxon>
    </lineage>
</organism>
<feature type="compositionally biased region" description="Basic and acidic residues" evidence="1">
    <location>
        <begin position="47"/>
        <end position="57"/>
    </location>
</feature>
<feature type="compositionally biased region" description="Low complexity" evidence="1">
    <location>
        <begin position="22"/>
        <end position="32"/>
    </location>
</feature>
<feature type="region of interest" description="Disordered" evidence="1">
    <location>
        <begin position="16"/>
        <end position="82"/>
    </location>
</feature>
<dbReference type="Proteomes" id="UP000095607">
    <property type="component" value="Chromosome"/>
</dbReference>
<evidence type="ECO:0000256" key="1">
    <source>
        <dbReference type="SAM" id="MobiDB-lite"/>
    </source>
</evidence>
<evidence type="ECO:0000313" key="3">
    <source>
        <dbReference type="Proteomes" id="UP000095607"/>
    </source>
</evidence>
<proteinExistence type="predicted"/>
<evidence type="ECO:0000313" key="2">
    <source>
        <dbReference type="EMBL" id="AOV00553.1"/>
    </source>
</evidence>
<sequence>MEVELAAREQQHVVHISQIGVSRPRASFSPPRRSARAMRRAQGYAGQDKRQDQRSREDEDGEMCHAPSVPAQGLGREPWAGA</sequence>
<keyword evidence="3" id="KW-1185">Reference proteome</keyword>
<gene>
    <name evidence="2" type="ORF">BI380_03880</name>
</gene>
<dbReference type="EMBL" id="CP017420">
    <property type="protein sequence ID" value="AOV00553.1"/>
    <property type="molecule type" value="Genomic_DNA"/>
</dbReference>
<accession>A0ABN4SDP9</accession>
<reference evidence="2 3" key="1">
    <citation type="submission" date="2016-09" db="EMBL/GenBank/DDBJ databases">
        <title>Complete genome sequence of Deltia acidovorans CM13 isolated from murine proximal colonic tissue.</title>
        <authorList>
            <person name="Saffarian A."/>
        </authorList>
    </citation>
    <scope>NUCLEOTIDE SEQUENCE [LARGE SCALE GENOMIC DNA]</scope>
    <source>
        <strain evidence="2 3">CM13</strain>
    </source>
</reference>